<proteinExistence type="predicted"/>
<gene>
    <name evidence="1" type="ORF">QPK24_13035</name>
</gene>
<organism evidence="1 2">
    <name type="scientific">Paenibacillus polygoni</name>
    <dbReference type="NCBI Taxonomy" id="3050112"/>
    <lineage>
        <taxon>Bacteria</taxon>
        <taxon>Bacillati</taxon>
        <taxon>Bacillota</taxon>
        <taxon>Bacilli</taxon>
        <taxon>Bacillales</taxon>
        <taxon>Paenibacillaceae</taxon>
        <taxon>Paenibacillus</taxon>
    </lineage>
</organism>
<evidence type="ECO:0000313" key="1">
    <source>
        <dbReference type="EMBL" id="WIV17359.1"/>
    </source>
</evidence>
<keyword evidence="2" id="KW-1185">Reference proteome</keyword>
<name>A0ABY8WXB8_9BACL</name>
<protein>
    <submittedName>
        <fullName evidence="1">Uncharacterized protein</fullName>
    </submittedName>
</protein>
<accession>A0ABY8WXB8</accession>
<dbReference type="Proteomes" id="UP001236415">
    <property type="component" value="Chromosome"/>
</dbReference>
<evidence type="ECO:0000313" key="2">
    <source>
        <dbReference type="Proteomes" id="UP001236415"/>
    </source>
</evidence>
<dbReference type="EMBL" id="CP127162">
    <property type="protein sequence ID" value="WIV17359.1"/>
    <property type="molecule type" value="Genomic_DNA"/>
</dbReference>
<sequence>MIIAIMIHEDPFYYNVIEEIGTNLEELQHEFDSWMSTIEGNHPFRIYTELVESDGKISFADYVNVYGPDDFIGWLNIDKYNDKVAVRVKNTGDIVPEATISF</sequence>
<dbReference type="RefSeq" id="WP_285741683.1">
    <property type="nucleotide sequence ID" value="NZ_CP127162.1"/>
</dbReference>
<reference evidence="1 2" key="1">
    <citation type="submission" date="2023-06" db="EMBL/GenBank/DDBJ databases">
        <title>Paenibacillus polygonum sp. nov., an endophytic bacterium, isolated from Polygonum lapathifolium L. in Nanji Wetland National Nature Reserve, South of Poyang Lake, Jiangxi Province, China.</title>
        <authorList>
            <person name="Yu Z."/>
        </authorList>
    </citation>
    <scope>NUCLEOTIDE SEQUENCE [LARGE SCALE GENOMIC DNA]</scope>
    <source>
        <strain evidence="1 2">C31</strain>
    </source>
</reference>